<accession>A0A2H9U5N7</accession>
<gene>
    <name evidence="1" type="ORF">CUC53_08225</name>
</gene>
<dbReference type="EMBL" id="PGGC01000073">
    <property type="protein sequence ID" value="PJG59278.1"/>
    <property type="molecule type" value="Genomic_DNA"/>
</dbReference>
<sequence length="136" mass="15873">MNNVPEVVIVYDKQCPACDYYCQLVRIKESVGRLVLHDARSGGEIIERITAHGWDIDQGMVIQLGDSLYYGADAIHLLSLLSSQHDMFNKVTYWLFRYKWVSRCLYPLLKTLRNLLLKILKKTKINNLKKTRNSHF</sequence>
<dbReference type="RefSeq" id="WP_100293702.1">
    <property type="nucleotide sequence ID" value="NZ_PGGC01000073.1"/>
</dbReference>
<dbReference type="OrthoDB" id="9180348at2"/>
<dbReference type="Pfam" id="PF04134">
    <property type="entry name" value="DCC1-like"/>
    <property type="match status" value="1"/>
</dbReference>
<organism evidence="1 2">
    <name type="scientific">Aeromonas cavernicola</name>
    <dbReference type="NCBI Taxonomy" id="1006623"/>
    <lineage>
        <taxon>Bacteria</taxon>
        <taxon>Pseudomonadati</taxon>
        <taxon>Pseudomonadota</taxon>
        <taxon>Gammaproteobacteria</taxon>
        <taxon>Aeromonadales</taxon>
        <taxon>Aeromonadaceae</taxon>
        <taxon>Aeromonas</taxon>
    </lineage>
</organism>
<dbReference type="AlphaFoldDB" id="A0A2H9U5N7"/>
<comment type="caution">
    <text evidence="1">The sequence shown here is derived from an EMBL/GenBank/DDBJ whole genome shotgun (WGS) entry which is preliminary data.</text>
</comment>
<dbReference type="GO" id="GO:0015035">
    <property type="term" value="F:protein-disulfide reductase activity"/>
    <property type="evidence" value="ECO:0007669"/>
    <property type="project" value="InterPro"/>
</dbReference>
<evidence type="ECO:0000313" key="2">
    <source>
        <dbReference type="Proteomes" id="UP000235861"/>
    </source>
</evidence>
<name>A0A2H9U5N7_9GAMM</name>
<proteinExistence type="predicted"/>
<protein>
    <recommendedName>
        <fullName evidence="3">DUF393 domain-containing protein</fullName>
    </recommendedName>
</protein>
<dbReference type="InterPro" id="IPR007263">
    <property type="entry name" value="DCC1-like"/>
</dbReference>
<keyword evidence="2" id="KW-1185">Reference proteome</keyword>
<evidence type="ECO:0000313" key="1">
    <source>
        <dbReference type="EMBL" id="PJG59278.1"/>
    </source>
</evidence>
<dbReference type="Proteomes" id="UP000235861">
    <property type="component" value="Unassembled WGS sequence"/>
</dbReference>
<reference evidence="1 2" key="1">
    <citation type="submission" date="2017-11" db="EMBL/GenBank/DDBJ databases">
        <title>Draft genome sequence of environmental isolate Aeromonas cavernicola sp. nov. MDC 2508.</title>
        <authorList>
            <person name="Colston S.M."/>
            <person name="Navarro A."/>
            <person name="Martinez-Murcia A.J."/>
            <person name="Graf J."/>
        </authorList>
    </citation>
    <scope>NUCLEOTIDE SEQUENCE [LARGE SCALE GENOMIC DNA]</scope>
    <source>
        <strain evidence="1 2">MDC 2508</strain>
    </source>
</reference>
<evidence type="ECO:0008006" key="3">
    <source>
        <dbReference type="Google" id="ProtNLM"/>
    </source>
</evidence>